<dbReference type="PANTHER" id="PTHR46206">
    <property type="entry name" value="CYTOCHROME P450"/>
    <property type="match status" value="1"/>
</dbReference>
<evidence type="ECO:0000256" key="8">
    <source>
        <dbReference type="PIRSR" id="PIRSR602403-1"/>
    </source>
</evidence>
<comment type="caution">
    <text evidence="10">The sequence shown here is derived from an EMBL/GenBank/DDBJ whole genome shotgun (WGS) entry which is preliminary data.</text>
</comment>
<dbReference type="AlphaFoldDB" id="A0A0N1HS04"/>
<dbReference type="STRING" id="1664694.A0A0N1HS04"/>
<reference evidence="10 11" key="1">
    <citation type="submission" date="2015-06" db="EMBL/GenBank/DDBJ databases">
        <title>Draft genome of the ant-associated black yeast Phialophora attae CBS 131958.</title>
        <authorList>
            <person name="Moreno L.F."/>
            <person name="Stielow B.J."/>
            <person name="de Hoog S."/>
            <person name="Vicente V.A."/>
            <person name="Weiss V.A."/>
            <person name="de Vries M."/>
            <person name="Cruz L.M."/>
            <person name="Souza E.M."/>
        </authorList>
    </citation>
    <scope>NUCLEOTIDE SEQUENCE [LARGE SCALE GENOMIC DNA]</scope>
    <source>
        <strain evidence="10 11">CBS 131958</strain>
    </source>
</reference>
<dbReference type="PRINTS" id="PR00465">
    <property type="entry name" value="EP450IV"/>
</dbReference>
<dbReference type="GO" id="GO:0020037">
    <property type="term" value="F:heme binding"/>
    <property type="evidence" value="ECO:0007669"/>
    <property type="project" value="InterPro"/>
</dbReference>
<protein>
    <submittedName>
        <fullName evidence="10">Ent-kaurene oxidase</fullName>
    </submittedName>
</protein>
<dbReference type="GO" id="GO:0016705">
    <property type="term" value="F:oxidoreductase activity, acting on paired donors, with incorporation or reduction of molecular oxygen"/>
    <property type="evidence" value="ECO:0007669"/>
    <property type="project" value="InterPro"/>
</dbReference>
<dbReference type="InterPro" id="IPR036396">
    <property type="entry name" value="Cyt_P450_sf"/>
</dbReference>
<dbReference type="EMBL" id="LFJN01000010">
    <property type="protein sequence ID" value="KPI41256.1"/>
    <property type="molecule type" value="Genomic_DNA"/>
</dbReference>
<evidence type="ECO:0000313" key="10">
    <source>
        <dbReference type="EMBL" id="KPI41256.1"/>
    </source>
</evidence>
<evidence type="ECO:0000256" key="2">
    <source>
        <dbReference type="ARBA" id="ARBA00010617"/>
    </source>
</evidence>
<dbReference type="InterPro" id="IPR002403">
    <property type="entry name" value="Cyt_P450_E_grp-IV"/>
</dbReference>
<feature type="binding site" description="axial binding residue" evidence="8">
    <location>
        <position position="321"/>
    </location>
    <ligand>
        <name>heme</name>
        <dbReference type="ChEBI" id="CHEBI:30413"/>
    </ligand>
    <ligandPart>
        <name>Fe</name>
        <dbReference type="ChEBI" id="CHEBI:18248"/>
    </ligandPart>
</feature>
<dbReference type="OrthoDB" id="1844152at2759"/>
<evidence type="ECO:0000256" key="7">
    <source>
        <dbReference type="ARBA" id="ARBA00023033"/>
    </source>
</evidence>
<dbReference type="Gene3D" id="1.10.630.10">
    <property type="entry name" value="Cytochrome P450"/>
    <property type="match status" value="1"/>
</dbReference>
<keyword evidence="4 8" id="KW-0479">Metal-binding</keyword>
<comment type="similarity">
    <text evidence="2 9">Belongs to the cytochrome P450 family.</text>
</comment>
<evidence type="ECO:0000256" key="9">
    <source>
        <dbReference type="RuleBase" id="RU000461"/>
    </source>
</evidence>
<evidence type="ECO:0000313" key="11">
    <source>
        <dbReference type="Proteomes" id="UP000038010"/>
    </source>
</evidence>
<dbReference type="SUPFAM" id="SSF48264">
    <property type="entry name" value="Cytochrome P450"/>
    <property type="match status" value="1"/>
</dbReference>
<evidence type="ECO:0000256" key="6">
    <source>
        <dbReference type="ARBA" id="ARBA00023004"/>
    </source>
</evidence>
<gene>
    <name evidence="10" type="ORF">AB675_7879</name>
</gene>
<accession>A0A0N1HS04</accession>
<dbReference type="Proteomes" id="UP000038010">
    <property type="component" value="Unassembled WGS sequence"/>
</dbReference>
<dbReference type="GO" id="GO:0005506">
    <property type="term" value="F:iron ion binding"/>
    <property type="evidence" value="ECO:0007669"/>
    <property type="project" value="InterPro"/>
</dbReference>
<keyword evidence="11" id="KW-1185">Reference proteome</keyword>
<dbReference type="InterPro" id="IPR001128">
    <property type="entry name" value="Cyt_P450"/>
</dbReference>
<evidence type="ECO:0000256" key="3">
    <source>
        <dbReference type="ARBA" id="ARBA00022617"/>
    </source>
</evidence>
<evidence type="ECO:0000256" key="4">
    <source>
        <dbReference type="ARBA" id="ARBA00022723"/>
    </source>
</evidence>
<name>A0A0N1HS04_9EURO</name>
<keyword evidence="6 8" id="KW-0408">Iron</keyword>
<dbReference type="RefSeq" id="XP_018001219.1">
    <property type="nucleotide sequence ID" value="XM_018148281.1"/>
</dbReference>
<dbReference type="VEuPathDB" id="FungiDB:AB675_7879"/>
<evidence type="ECO:0000256" key="5">
    <source>
        <dbReference type="ARBA" id="ARBA00023002"/>
    </source>
</evidence>
<dbReference type="PROSITE" id="PS00086">
    <property type="entry name" value="CYTOCHROME_P450"/>
    <property type="match status" value="1"/>
</dbReference>
<sequence length="375" mass="42225">MSSYRKTATLTRSTPNLIPVIYDEVAVSSDEDWGTNANWHEVNVYNAVQHIIARASNRVFVGQELCRNEEMLKVAQRWSVLFPISGMILRQIPELLRPLVAPLITSPNHWYARRFIKYLKPEILRRQSATAADSKEKPNDFMQWTIDAAERSDLEAERSPRIIALRILATIFGTIHTSTFITSNIVLDLASCDPENLSEIRQEIRDALVNNDNKWDKSLVQRLVKLDSSMRESARLRTFTLTNVLRRVVNPKGLVTPDGAKLPYGALIGLPTMGIHNDEDIYKDAANEKPTGKSGSNNAGGRSFVSVSPKYHPFGLGRHACPGRFFASAELRLLLAYLVLNYDIEHQPERVAPQYVGTVLLPPSKATVRVRRIAK</sequence>
<keyword evidence="7 9" id="KW-0503">Monooxygenase</keyword>
<evidence type="ECO:0000256" key="1">
    <source>
        <dbReference type="ARBA" id="ARBA00001971"/>
    </source>
</evidence>
<dbReference type="Pfam" id="PF00067">
    <property type="entry name" value="p450"/>
    <property type="match status" value="1"/>
</dbReference>
<dbReference type="GeneID" id="28740161"/>
<keyword evidence="3 8" id="KW-0349">Heme</keyword>
<keyword evidence="5 9" id="KW-0560">Oxidoreductase</keyword>
<proteinExistence type="inferred from homology"/>
<comment type="cofactor">
    <cofactor evidence="1 8">
        <name>heme</name>
        <dbReference type="ChEBI" id="CHEBI:30413"/>
    </cofactor>
</comment>
<dbReference type="PANTHER" id="PTHR46206:SF1">
    <property type="entry name" value="P450, PUTATIVE (EUROFUNG)-RELATED"/>
    <property type="match status" value="1"/>
</dbReference>
<organism evidence="10 11">
    <name type="scientific">Cyphellophora attinorum</name>
    <dbReference type="NCBI Taxonomy" id="1664694"/>
    <lineage>
        <taxon>Eukaryota</taxon>
        <taxon>Fungi</taxon>
        <taxon>Dikarya</taxon>
        <taxon>Ascomycota</taxon>
        <taxon>Pezizomycotina</taxon>
        <taxon>Eurotiomycetes</taxon>
        <taxon>Chaetothyriomycetidae</taxon>
        <taxon>Chaetothyriales</taxon>
        <taxon>Cyphellophoraceae</taxon>
        <taxon>Cyphellophora</taxon>
    </lineage>
</organism>
<dbReference type="InterPro" id="IPR017972">
    <property type="entry name" value="Cyt_P450_CS"/>
</dbReference>
<dbReference type="CDD" id="cd11041">
    <property type="entry name" value="CYP503A1-like"/>
    <property type="match status" value="1"/>
</dbReference>
<dbReference type="GO" id="GO:0004497">
    <property type="term" value="F:monooxygenase activity"/>
    <property type="evidence" value="ECO:0007669"/>
    <property type="project" value="UniProtKB-KW"/>
</dbReference>